<dbReference type="InterPro" id="IPR016983">
    <property type="entry name" value="UCP031804"/>
</dbReference>
<dbReference type="InterPro" id="IPR010652">
    <property type="entry name" value="DUF1232"/>
</dbReference>
<gene>
    <name evidence="6" type="ORF">H6A01_07530</name>
</gene>
<keyword evidence="4" id="KW-0472">Membrane</keyword>
<dbReference type="PIRSF" id="PIRSF031804">
    <property type="entry name" value="UCP031804"/>
    <property type="match status" value="1"/>
</dbReference>
<feature type="domain" description="DUF1232" evidence="5">
    <location>
        <begin position="51"/>
        <end position="87"/>
    </location>
</feature>
<dbReference type="Proteomes" id="UP000707138">
    <property type="component" value="Unassembled WGS sequence"/>
</dbReference>
<evidence type="ECO:0000256" key="3">
    <source>
        <dbReference type="ARBA" id="ARBA00022989"/>
    </source>
</evidence>
<evidence type="ECO:0000256" key="2">
    <source>
        <dbReference type="ARBA" id="ARBA00022692"/>
    </source>
</evidence>
<comment type="subcellular location">
    <subcellularLocation>
        <location evidence="1">Endomembrane system</location>
        <topology evidence="1">Multi-pass membrane protein</topology>
    </subcellularLocation>
</comment>
<evidence type="ECO:0000256" key="1">
    <source>
        <dbReference type="ARBA" id="ARBA00004127"/>
    </source>
</evidence>
<reference evidence="6 7" key="1">
    <citation type="journal article" date="2021" name="Sci. Rep.">
        <title>The distribution of antibiotic resistance genes in chicken gut microbiota commensals.</title>
        <authorList>
            <person name="Juricova H."/>
            <person name="Matiasovicova J."/>
            <person name="Kubasova T."/>
            <person name="Cejkova D."/>
            <person name="Rychlik I."/>
        </authorList>
    </citation>
    <scope>NUCLEOTIDE SEQUENCE [LARGE SCALE GENOMIC DNA]</scope>
    <source>
        <strain evidence="6 7">An537</strain>
    </source>
</reference>
<keyword evidence="3" id="KW-1133">Transmembrane helix</keyword>
<accession>A0ABS2GIU4</accession>
<keyword evidence="7" id="KW-1185">Reference proteome</keyword>
<organism evidence="6 7">
    <name type="scientific">Veillonella magna</name>
    <dbReference type="NCBI Taxonomy" id="464322"/>
    <lineage>
        <taxon>Bacteria</taxon>
        <taxon>Bacillati</taxon>
        <taxon>Bacillota</taxon>
        <taxon>Negativicutes</taxon>
        <taxon>Veillonellales</taxon>
        <taxon>Veillonellaceae</taxon>
        <taxon>Veillonella</taxon>
    </lineage>
</organism>
<proteinExistence type="predicted"/>
<comment type="caution">
    <text evidence="6">The sequence shown here is derived from an EMBL/GenBank/DDBJ whole genome shotgun (WGS) entry which is preliminary data.</text>
</comment>
<protein>
    <submittedName>
        <fullName evidence="6">DUF1232 domain-containing protein</fullName>
    </submittedName>
</protein>
<dbReference type="EMBL" id="JACJLA010000013">
    <property type="protein sequence ID" value="MBM6913168.1"/>
    <property type="molecule type" value="Genomic_DNA"/>
</dbReference>
<evidence type="ECO:0000313" key="7">
    <source>
        <dbReference type="Proteomes" id="UP000707138"/>
    </source>
</evidence>
<dbReference type="RefSeq" id="WP_028255268.1">
    <property type="nucleotide sequence ID" value="NZ_CATYZF010000013.1"/>
</dbReference>
<evidence type="ECO:0000259" key="5">
    <source>
        <dbReference type="Pfam" id="PF06803"/>
    </source>
</evidence>
<name>A0ABS2GIU4_9FIRM</name>
<keyword evidence="2" id="KW-0812">Transmembrane</keyword>
<evidence type="ECO:0000256" key="4">
    <source>
        <dbReference type="ARBA" id="ARBA00023136"/>
    </source>
</evidence>
<evidence type="ECO:0000313" key="6">
    <source>
        <dbReference type="EMBL" id="MBM6913168.1"/>
    </source>
</evidence>
<sequence>MNPLKLVKYVKFFSSAKFLDFVGKMGKNVVFLRKAMVLFFCFKDQDTPKYVKAIIAGALGYLILPVDGIPDRIPGLGWVDDAAVIALAFKAASRYIKASHHEQAKKYMPFGEDTL</sequence>
<dbReference type="Pfam" id="PF06803">
    <property type="entry name" value="DUF1232"/>
    <property type="match status" value="1"/>
</dbReference>